<reference evidence="5" key="2">
    <citation type="submission" date="2018-05" db="EMBL/GenBank/DDBJ databases">
        <title>OpunRS2 (Oryza punctata Reference Sequence Version 2).</title>
        <authorList>
            <person name="Zhang J."/>
            <person name="Kudrna D."/>
            <person name="Lee S."/>
            <person name="Talag J."/>
            <person name="Welchert J."/>
            <person name="Wing R.A."/>
        </authorList>
    </citation>
    <scope>NUCLEOTIDE SEQUENCE [LARGE SCALE GENOMIC DNA]</scope>
</reference>
<name>A0A0E0M3G6_ORYPU</name>
<dbReference type="Gramene" id="OPUNC09G15020.1">
    <property type="protein sequence ID" value="OPUNC09G15020.1"/>
    <property type="gene ID" value="OPUNC09G15020"/>
</dbReference>
<dbReference type="PANTHER" id="PTHR11926">
    <property type="entry name" value="GLUCOSYL/GLUCURONOSYL TRANSFERASES"/>
    <property type="match status" value="1"/>
</dbReference>
<dbReference type="CDD" id="cd03784">
    <property type="entry name" value="GT1_Gtf-like"/>
    <property type="match status" value="1"/>
</dbReference>
<evidence type="ECO:0000313" key="5">
    <source>
        <dbReference type="EnsemblPlants" id="OPUNC09G15020.1"/>
    </source>
</evidence>
<dbReference type="InterPro" id="IPR002213">
    <property type="entry name" value="UDP_glucos_trans"/>
</dbReference>
<dbReference type="EC" id="2.4.1.-" evidence="4"/>
<dbReference type="SUPFAM" id="SSF53756">
    <property type="entry name" value="UDP-Glycosyltransferase/glycogen phosphorylase"/>
    <property type="match status" value="1"/>
</dbReference>
<dbReference type="GO" id="GO:0080043">
    <property type="term" value="F:quercetin 3-O-glucosyltransferase activity"/>
    <property type="evidence" value="ECO:0007669"/>
    <property type="project" value="TreeGrafter"/>
</dbReference>
<evidence type="ECO:0000256" key="2">
    <source>
        <dbReference type="ARBA" id="ARBA00022679"/>
    </source>
</evidence>
<dbReference type="HOGENOM" id="CLU_001724_0_1_1"/>
<dbReference type="Pfam" id="PF00201">
    <property type="entry name" value="UDPGT"/>
    <property type="match status" value="1"/>
</dbReference>
<dbReference type="Gene3D" id="3.40.50.2000">
    <property type="entry name" value="Glycogen Phosphorylase B"/>
    <property type="match status" value="2"/>
</dbReference>
<evidence type="ECO:0000256" key="1">
    <source>
        <dbReference type="ARBA" id="ARBA00009995"/>
    </source>
</evidence>
<organism evidence="5">
    <name type="scientific">Oryza punctata</name>
    <name type="common">Red rice</name>
    <dbReference type="NCBI Taxonomy" id="4537"/>
    <lineage>
        <taxon>Eukaryota</taxon>
        <taxon>Viridiplantae</taxon>
        <taxon>Streptophyta</taxon>
        <taxon>Embryophyta</taxon>
        <taxon>Tracheophyta</taxon>
        <taxon>Spermatophyta</taxon>
        <taxon>Magnoliopsida</taxon>
        <taxon>Liliopsida</taxon>
        <taxon>Poales</taxon>
        <taxon>Poaceae</taxon>
        <taxon>BOP clade</taxon>
        <taxon>Oryzoideae</taxon>
        <taxon>Oryzeae</taxon>
        <taxon>Oryzinae</taxon>
        <taxon>Oryza</taxon>
    </lineage>
</organism>
<keyword evidence="2 3" id="KW-0808">Transferase</keyword>
<dbReference type="InterPro" id="IPR035595">
    <property type="entry name" value="UDP_glycos_trans_CS"/>
</dbReference>
<dbReference type="Proteomes" id="UP000026962">
    <property type="component" value="Chromosome 9"/>
</dbReference>
<evidence type="ECO:0000313" key="6">
    <source>
        <dbReference type="Proteomes" id="UP000026962"/>
    </source>
</evidence>
<dbReference type="EnsemblPlants" id="OPUNC09G15020.1">
    <property type="protein sequence ID" value="OPUNC09G15020.1"/>
    <property type="gene ID" value="OPUNC09G15020"/>
</dbReference>
<keyword evidence="6" id="KW-1185">Reference proteome</keyword>
<dbReference type="AlphaFoldDB" id="A0A0E0M3G6"/>
<proteinExistence type="inferred from homology"/>
<dbReference type="PROSITE" id="PS00375">
    <property type="entry name" value="UDPGT"/>
    <property type="match status" value="1"/>
</dbReference>
<keyword evidence="3" id="KW-0328">Glycosyltransferase</keyword>
<dbReference type="FunFam" id="3.40.50.2000:FF:000019">
    <property type="entry name" value="Glycosyltransferase"/>
    <property type="match status" value="1"/>
</dbReference>
<comment type="similarity">
    <text evidence="1 3">Belongs to the UDP-glycosyltransferase family.</text>
</comment>
<reference evidence="5" key="1">
    <citation type="submission" date="2015-04" db="UniProtKB">
        <authorList>
            <consortium name="EnsemblPlants"/>
        </authorList>
    </citation>
    <scope>IDENTIFICATION</scope>
</reference>
<evidence type="ECO:0000256" key="4">
    <source>
        <dbReference type="RuleBase" id="RU362057"/>
    </source>
</evidence>
<dbReference type="PANTHER" id="PTHR11926:SF1553">
    <property type="entry name" value="GLYCOSYLTRANSFERASE"/>
    <property type="match status" value="1"/>
</dbReference>
<evidence type="ECO:0000256" key="3">
    <source>
        <dbReference type="RuleBase" id="RU003718"/>
    </source>
</evidence>
<protein>
    <recommendedName>
        <fullName evidence="4">Glycosyltransferase</fullName>
        <ecNumber evidence="4">2.4.1.-</ecNumber>
    </recommendedName>
</protein>
<accession>A0A0E0M3G6</accession>
<sequence>MSKFQSRTVQKAMADSEHGAIHIVLLPYPTQGRINPILQFGKRLAARRGVRCTLTVTRASRPHVAAISDGCDPGGFREAPDVDDYLSRLLRSEATQDRPVHALVYDSFLSWAPQRGGAPRRGERVCAVNVAYEHVFGGRIKLPLAHAGEEPVRLPGVSVSLRLDELPTLMVDTNGCPAYLDLAVNQFKDLDMADHVLVNSLYELQPQEAEHMVSAWWAKTVGPTVPSVYLDNCLPDDKSYGFHLFALVIETKVWLDTRAARSATYIPFGSVTTPTSQQMAKVCTTLTSRKLWVVKASKISKTPEGFVCKVASEDRGFIVTWCPQLEVLAHPAIGCFVMHCGWNSIMEGLSAGIPMVAVPQWFDQPTNAKYIEDVWCVGVRVQPDDEGWVRKEELERCVREVMEEERSEKYEKNAADWKETWRRRGKPRAMMFYRTNYSSFGYGGWLRAQRRRGSSRMARRGAEPWVKTCLMARERDDGKLLDMVRS</sequence>
<dbReference type="GO" id="GO:0080044">
    <property type="term" value="F:quercetin 7-O-glucosyltransferase activity"/>
    <property type="evidence" value="ECO:0007669"/>
    <property type="project" value="TreeGrafter"/>
</dbReference>